<accession>A0A7I4Z6B2</accession>
<dbReference type="AlphaFoldDB" id="A0A7I4Z6B2"/>
<evidence type="ECO:0000313" key="1">
    <source>
        <dbReference type="Proteomes" id="UP000025227"/>
    </source>
</evidence>
<organism evidence="1 2">
    <name type="scientific">Haemonchus contortus</name>
    <name type="common">Barber pole worm</name>
    <dbReference type="NCBI Taxonomy" id="6289"/>
    <lineage>
        <taxon>Eukaryota</taxon>
        <taxon>Metazoa</taxon>
        <taxon>Ecdysozoa</taxon>
        <taxon>Nematoda</taxon>
        <taxon>Chromadorea</taxon>
        <taxon>Rhabditida</taxon>
        <taxon>Rhabditina</taxon>
        <taxon>Rhabditomorpha</taxon>
        <taxon>Strongyloidea</taxon>
        <taxon>Trichostrongylidae</taxon>
        <taxon>Haemonchus</taxon>
    </lineage>
</organism>
<protein>
    <submittedName>
        <fullName evidence="2">Uncharacterized protein</fullName>
    </submittedName>
</protein>
<sequence>MTLHRRRAWSHVHHIIEASVRTTLLPMKCILGENW</sequence>
<dbReference type="WBParaSite" id="HCON_00180865-00001">
    <property type="protein sequence ID" value="HCON_00180865-00001"/>
    <property type="gene ID" value="HCON_00180865"/>
</dbReference>
<reference evidence="2" key="1">
    <citation type="submission" date="2020-12" db="UniProtKB">
        <authorList>
            <consortium name="WormBaseParasite"/>
        </authorList>
    </citation>
    <scope>IDENTIFICATION</scope>
    <source>
        <strain evidence="2">MHco3</strain>
    </source>
</reference>
<proteinExistence type="predicted"/>
<evidence type="ECO:0000313" key="2">
    <source>
        <dbReference type="WBParaSite" id="HCON_00180865-00001"/>
    </source>
</evidence>
<dbReference type="Proteomes" id="UP000025227">
    <property type="component" value="Unplaced"/>
</dbReference>
<name>A0A7I4Z6B2_HAECO</name>
<keyword evidence="1" id="KW-1185">Reference proteome</keyword>